<dbReference type="AlphaFoldDB" id="A0A9D4MYR1"/>
<dbReference type="EMBL" id="JAIWYP010000001">
    <property type="protein sequence ID" value="KAH3885800.1"/>
    <property type="molecule type" value="Genomic_DNA"/>
</dbReference>
<evidence type="ECO:0000313" key="1">
    <source>
        <dbReference type="EMBL" id="KAH3885800.1"/>
    </source>
</evidence>
<protein>
    <submittedName>
        <fullName evidence="1">Uncharacterized protein</fullName>
    </submittedName>
</protein>
<comment type="caution">
    <text evidence="1">The sequence shown here is derived from an EMBL/GenBank/DDBJ whole genome shotgun (WGS) entry which is preliminary data.</text>
</comment>
<keyword evidence="2" id="KW-1185">Reference proteome</keyword>
<proteinExistence type="predicted"/>
<sequence>MENNVINVHTPTLYTPLHSTPPSFVIENESPFTFKKKIDERSAPASENYNSCKHGYLSSENYTSCQRGCKKRRGNSFLDDAI</sequence>
<organism evidence="1 2">
    <name type="scientific">Dreissena polymorpha</name>
    <name type="common">Zebra mussel</name>
    <name type="synonym">Mytilus polymorpha</name>
    <dbReference type="NCBI Taxonomy" id="45954"/>
    <lineage>
        <taxon>Eukaryota</taxon>
        <taxon>Metazoa</taxon>
        <taxon>Spiralia</taxon>
        <taxon>Lophotrochozoa</taxon>
        <taxon>Mollusca</taxon>
        <taxon>Bivalvia</taxon>
        <taxon>Autobranchia</taxon>
        <taxon>Heteroconchia</taxon>
        <taxon>Euheterodonta</taxon>
        <taxon>Imparidentia</taxon>
        <taxon>Neoheterodontei</taxon>
        <taxon>Myida</taxon>
        <taxon>Dreissenoidea</taxon>
        <taxon>Dreissenidae</taxon>
        <taxon>Dreissena</taxon>
    </lineage>
</organism>
<reference evidence="1" key="1">
    <citation type="journal article" date="2019" name="bioRxiv">
        <title>The Genome of the Zebra Mussel, Dreissena polymorpha: A Resource for Invasive Species Research.</title>
        <authorList>
            <person name="McCartney M.A."/>
            <person name="Auch B."/>
            <person name="Kono T."/>
            <person name="Mallez S."/>
            <person name="Zhang Y."/>
            <person name="Obille A."/>
            <person name="Becker A."/>
            <person name="Abrahante J.E."/>
            <person name="Garbe J."/>
            <person name="Badalamenti J.P."/>
            <person name="Herman A."/>
            <person name="Mangelson H."/>
            <person name="Liachko I."/>
            <person name="Sullivan S."/>
            <person name="Sone E.D."/>
            <person name="Koren S."/>
            <person name="Silverstein K.A.T."/>
            <person name="Beckman K.B."/>
            <person name="Gohl D.M."/>
        </authorList>
    </citation>
    <scope>NUCLEOTIDE SEQUENCE</scope>
    <source>
        <strain evidence="1">Duluth1</strain>
        <tissue evidence="1">Whole animal</tissue>
    </source>
</reference>
<dbReference type="Proteomes" id="UP000828390">
    <property type="component" value="Unassembled WGS sequence"/>
</dbReference>
<name>A0A9D4MYR1_DREPO</name>
<reference evidence="1" key="2">
    <citation type="submission" date="2020-11" db="EMBL/GenBank/DDBJ databases">
        <authorList>
            <person name="McCartney M.A."/>
            <person name="Auch B."/>
            <person name="Kono T."/>
            <person name="Mallez S."/>
            <person name="Becker A."/>
            <person name="Gohl D.M."/>
            <person name="Silverstein K.A.T."/>
            <person name="Koren S."/>
            <person name="Bechman K.B."/>
            <person name="Herman A."/>
            <person name="Abrahante J.E."/>
            <person name="Garbe J."/>
        </authorList>
    </citation>
    <scope>NUCLEOTIDE SEQUENCE</scope>
    <source>
        <strain evidence="1">Duluth1</strain>
        <tissue evidence="1">Whole animal</tissue>
    </source>
</reference>
<evidence type="ECO:0000313" key="2">
    <source>
        <dbReference type="Proteomes" id="UP000828390"/>
    </source>
</evidence>
<accession>A0A9D4MYR1</accession>
<gene>
    <name evidence="1" type="ORF">DPMN_009798</name>
</gene>